<feature type="transmembrane region" description="Helical" evidence="1">
    <location>
        <begin position="47"/>
        <end position="72"/>
    </location>
</feature>
<keyword evidence="1" id="KW-0812">Transmembrane</keyword>
<name>A0A544T2E2_9BACI</name>
<dbReference type="AlphaFoldDB" id="A0A544T2E2"/>
<gene>
    <name evidence="2" type="ORF">FG383_13870</name>
</gene>
<proteinExistence type="predicted"/>
<protein>
    <submittedName>
        <fullName evidence="2">DUF2269 family protein</fullName>
    </submittedName>
</protein>
<dbReference type="Proteomes" id="UP000318937">
    <property type="component" value="Unassembled WGS sequence"/>
</dbReference>
<evidence type="ECO:0000313" key="2">
    <source>
        <dbReference type="EMBL" id="TQR11617.1"/>
    </source>
</evidence>
<feature type="transmembrane region" description="Helical" evidence="1">
    <location>
        <begin position="126"/>
        <end position="145"/>
    </location>
</feature>
<evidence type="ECO:0000313" key="3">
    <source>
        <dbReference type="Proteomes" id="UP000318937"/>
    </source>
</evidence>
<dbReference type="Pfam" id="PF10027">
    <property type="entry name" value="DUF2269"/>
    <property type="match status" value="1"/>
</dbReference>
<dbReference type="EMBL" id="VDGG01000030">
    <property type="protein sequence ID" value="TQR11617.1"/>
    <property type="molecule type" value="Genomic_DNA"/>
</dbReference>
<reference evidence="2 3" key="1">
    <citation type="submission" date="2019-05" db="EMBL/GenBank/DDBJ databases">
        <title>Psychrobacillus vulpis sp. nov., a new species isolated from feces of a red fox that inhabits in The Tablas de Daimiel Natural Park, Albacete, Spain.</title>
        <authorList>
            <person name="Rodriguez M."/>
            <person name="Reina J.C."/>
            <person name="Bejar V."/>
            <person name="Llamas I."/>
        </authorList>
    </citation>
    <scope>NUCLEOTIDE SEQUENCE [LARGE SCALE GENOMIC DNA]</scope>
    <source>
        <strain evidence="2 3">NHI-2</strain>
    </source>
</reference>
<dbReference type="InterPro" id="IPR018729">
    <property type="entry name" value="DUF2269_transmembrane"/>
</dbReference>
<dbReference type="RefSeq" id="WP_142607990.1">
    <property type="nucleotide sequence ID" value="NZ_VDGG01000030.1"/>
</dbReference>
<feature type="transmembrane region" description="Helical" evidence="1">
    <location>
        <begin position="6"/>
        <end position="27"/>
    </location>
</feature>
<keyword evidence="1" id="KW-0472">Membrane</keyword>
<evidence type="ECO:0000256" key="1">
    <source>
        <dbReference type="SAM" id="Phobius"/>
    </source>
</evidence>
<dbReference type="OrthoDB" id="9786302at2"/>
<organism evidence="2 3">
    <name type="scientific">Psychrobacillus soli</name>
    <dbReference type="NCBI Taxonomy" id="1543965"/>
    <lineage>
        <taxon>Bacteria</taxon>
        <taxon>Bacillati</taxon>
        <taxon>Bacillota</taxon>
        <taxon>Bacilli</taxon>
        <taxon>Bacillales</taxon>
        <taxon>Bacillaceae</taxon>
        <taxon>Psychrobacillus</taxon>
    </lineage>
</organism>
<sequence>MVYLVLIHIISAIIFIGNIITAAFWKLKAEFSGDETHINKTAKNIMVADYVFTLPSIIALLISGFLLAIISNHSLDEINWLTISLALFAITGVIWITLLLPLQRKMIKYSGEEFNKIDYKKASRTWDVIGIISTIIPILILYLMVAKPF</sequence>
<comment type="caution">
    <text evidence="2">The sequence shown here is derived from an EMBL/GenBank/DDBJ whole genome shotgun (WGS) entry which is preliminary data.</text>
</comment>
<keyword evidence="1" id="KW-1133">Transmembrane helix</keyword>
<keyword evidence="3" id="KW-1185">Reference proteome</keyword>
<accession>A0A544T2E2</accession>
<feature type="transmembrane region" description="Helical" evidence="1">
    <location>
        <begin position="78"/>
        <end position="100"/>
    </location>
</feature>